<evidence type="ECO:0000313" key="14">
    <source>
        <dbReference type="EMBL" id="EXJ89988.1"/>
    </source>
</evidence>
<feature type="domain" description="Rieske" evidence="13">
    <location>
        <begin position="2"/>
        <end position="111"/>
    </location>
</feature>
<dbReference type="EMBL" id="AMGY01000002">
    <property type="protein sequence ID" value="EXJ89988.1"/>
    <property type="molecule type" value="Genomic_DNA"/>
</dbReference>
<evidence type="ECO:0000256" key="10">
    <source>
        <dbReference type="ARBA" id="ARBA00023004"/>
    </source>
</evidence>
<evidence type="ECO:0000256" key="9">
    <source>
        <dbReference type="ARBA" id="ARBA00023002"/>
    </source>
</evidence>
<dbReference type="SUPFAM" id="SSF50022">
    <property type="entry name" value="ISP domain"/>
    <property type="match status" value="1"/>
</dbReference>
<dbReference type="EC" id="1.14.15.7" evidence="5"/>
<dbReference type="GO" id="GO:0019133">
    <property type="term" value="F:choline monooxygenase activity"/>
    <property type="evidence" value="ECO:0007669"/>
    <property type="project" value="UniProtKB-EC"/>
</dbReference>
<evidence type="ECO:0000256" key="4">
    <source>
        <dbReference type="ARBA" id="ARBA00010848"/>
    </source>
</evidence>
<comment type="caution">
    <text evidence="14">The sequence shown here is derived from an EMBL/GenBank/DDBJ whole genome shotgun (WGS) entry which is preliminary data.</text>
</comment>
<dbReference type="Pfam" id="PF00355">
    <property type="entry name" value="Rieske"/>
    <property type="match status" value="1"/>
</dbReference>
<dbReference type="AlphaFoldDB" id="W9YBV7"/>
<keyword evidence="7" id="KW-0001">2Fe-2S</keyword>
<dbReference type="SUPFAM" id="SSF55961">
    <property type="entry name" value="Bet v1-like"/>
    <property type="match status" value="1"/>
</dbReference>
<reference evidence="14 15" key="1">
    <citation type="submission" date="2013-03" db="EMBL/GenBank/DDBJ databases">
        <title>The Genome Sequence of Capronia epimyces CBS 606.96.</title>
        <authorList>
            <consortium name="The Broad Institute Genomics Platform"/>
            <person name="Cuomo C."/>
            <person name="de Hoog S."/>
            <person name="Gorbushina A."/>
            <person name="Walker B."/>
            <person name="Young S.K."/>
            <person name="Zeng Q."/>
            <person name="Gargeya S."/>
            <person name="Fitzgerald M."/>
            <person name="Haas B."/>
            <person name="Abouelleil A."/>
            <person name="Allen A.W."/>
            <person name="Alvarado L."/>
            <person name="Arachchi H.M."/>
            <person name="Berlin A.M."/>
            <person name="Chapman S.B."/>
            <person name="Gainer-Dewar J."/>
            <person name="Goldberg J."/>
            <person name="Griggs A."/>
            <person name="Gujja S."/>
            <person name="Hansen M."/>
            <person name="Howarth C."/>
            <person name="Imamovic A."/>
            <person name="Ireland A."/>
            <person name="Larimer J."/>
            <person name="McCowan C."/>
            <person name="Murphy C."/>
            <person name="Pearson M."/>
            <person name="Poon T.W."/>
            <person name="Priest M."/>
            <person name="Roberts A."/>
            <person name="Saif S."/>
            <person name="Shea T."/>
            <person name="Sisk P."/>
            <person name="Sykes S."/>
            <person name="Wortman J."/>
            <person name="Nusbaum C."/>
            <person name="Birren B."/>
        </authorList>
    </citation>
    <scope>NUCLEOTIDE SEQUENCE [LARGE SCALE GENOMIC DNA]</scope>
    <source>
        <strain evidence="14 15">CBS 606.96</strain>
    </source>
</reference>
<dbReference type="PANTHER" id="PTHR43756:SF5">
    <property type="entry name" value="CHOLINE MONOOXYGENASE, CHLOROPLASTIC"/>
    <property type="match status" value="1"/>
</dbReference>
<dbReference type="Gene3D" id="2.102.10.10">
    <property type="entry name" value="Rieske [2Fe-2S] iron-sulphur domain"/>
    <property type="match status" value="1"/>
</dbReference>
<comment type="function">
    <text evidence="2">Catalyzes the first step of the osmoprotectant glycine betaine synthesis.</text>
</comment>
<comment type="cofactor">
    <cofactor evidence="1">
        <name>Fe cation</name>
        <dbReference type="ChEBI" id="CHEBI:24875"/>
    </cofactor>
</comment>
<evidence type="ECO:0000259" key="13">
    <source>
        <dbReference type="PROSITE" id="PS51296"/>
    </source>
</evidence>
<comment type="pathway">
    <text evidence="3">Amine and polyamine biosynthesis; betaine biosynthesis via choline pathway; betaine aldehyde from choline (monooxygenase route): step 1/1.</text>
</comment>
<dbReference type="CDD" id="cd03469">
    <property type="entry name" value="Rieske_RO_Alpha_N"/>
    <property type="match status" value="1"/>
</dbReference>
<protein>
    <recommendedName>
        <fullName evidence="6">Choline monooxygenase, chloroplastic</fullName>
        <ecNumber evidence="5">1.14.15.7</ecNumber>
    </recommendedName>
</protein>
<sequence>MWHVASFSARFQKPGDYLTAEMFGWNFFLIRDKEGNINAFHNVCRHRGHPVIQKASGSSTVLACRFHGWSYLPTGELHKAREYYDLPDFDPKAHSLFKIHTHVTAQGFIFVNFDARETPAVSFEDQFGDDFDPLPKSQTGKQVGDEFALFSRDGWEYDHTWNSSVAGTEYNWKTFVDGFQQVLFQECYHCPTGHPTTLPKDFALDQYYLRQGIGASRHYLPPKKEGLSEAYITWLYPLSAVTFSDNLLFIVRFNATGALETSYDSETYRRASMQKPSAEYDRWMAHDIAYWRLVETEDVELAINAQKGFKNGVLGVGKLHSIEVLQQEHAVKWYLDKVRQVLVRHAELEKTESKNIDYAVPKAQSDAVEADALCKLVGPEYEW</sequence>
<accession>W9YBV7</accession>
<evidence type="ECO:0000256" key="1">
    <source>
        <dbReference type="ARBA" id="ARBA00001962"/>
    </source>
</evidence>
<dbReference type="InterPro" id="IPR001663">
    <property type="entry name" value="Rng_hydr_dOase-A"/>
</dbReference>
<evidence type="ECO:0000256" key="2">
    <source>
        <dbReference type="ARBA" id="ARBA00002149"/>
    </source>
</evidence>
<dbReference type="InterPro" id="IPR015879">
    <property type="entry name" value="Ring_hydroxy_dOase_asu_C_dom"/>
</dbReference>
<dbReference type="Proteomes" id="UP000019478">
    <property type="component" value="Unassembled WGS sequence"/>
</dbReference>
<dbReference type="PRINTS" id="PR00090">
    <property type="entry name" value="RNGDIOXGNASE"/>
</dbReference>
<evidence type="ECO:0000256" key="11">
    <source>
        <dbReference type="ARBA" id="ARBA00023014"/>
    </source>
</evidence>
<evidence type="ECO:0000256" key="5">
    <source>
        <dbReference type="ARBA" id="ARBA00012763"/>
    </source>
</evidence>
<dbReference type="GO" id="GO:0019285">
    <property type="term" value="P:glycine betaine biosynthetic process from choline"/>
    <property type="evidence" value="ECO:0007669"/>
    <property type="project" value="UniProtKB-UniPathway"/>
</dbReference>
<proteinExistence type="inferred from homology"/>
<dbReference type="GO" id="GO:0051537">
    <property type="term" value="F:2 iron, 2 sulfur cluster binding"/>
    <property type="evidence" value="ECO:0007669"/>
    <property type="project" value="UniProtKB-KW"/>
</dbReference>
<comment type="similarity">
    <text evidence="4">Belongs to the choline monooxygenase family.</text>
</comment>
<dbReference type="GeneID" id="19167185"/>
<keyword evidence="10" id="KW-0408">Iron</keyword>
<dbReference type="OrthoDB" id="426882at2759"/>
<evidence type="ECO:0000256" key="6">
    <source>
        <dbReference type="ARBA" id="ARBA00014931"/>
    </source>
</evidence>
<dbReference type="Gene3D" id="3.90.380.10">
    <property type="entry name" value="Naphthalene 1,2-dioxygenase Alpha Subunit, Chain A, domain 1"/>
    <property type="match status" value="1"/>
</dbReference>
<dbReference type="RefSeq" id="XP_007731385.1">
    <property type="nucleotide sequence ID" value="XM_007733195.1"/>
</dbReference>
<keyword evidence="9" id="KW-0560">Oxidoreductase</keyword>
<dbReference type="PANTHER" id="PTHR43756">
    <property type="entry name" value="CHOLINE MONOOXYGENASE, CHLOROPLASTIC"/>
    <property type="match status" value="1"/>
</dbReference>
<dbReference type="Pfam" id="PF00848">
    <property type="entry name" value="Ring_hydroxyl_A"/>
    <property type="match status" value="1"/>
</dbReference>
<keyword evidence="8" id="KW-0479">Metal-binding</keyword>
<dbReference type="STRING" id="1182542.W9YBV7"/>
<dbReference type="InterPro" id="IPR036922">
    <property type="entry name" value="Rieske_2Fe-2S_sf"/>
</dbReference>
<evidence type="ECO:0000313" key="15">
    <source>
        <dbReference type="Proteomes" id="UP000019478"/>
    </source>
</evidence>
<evidence type="ECO:0000256" key="12">
    <source>
        <dbReference type="ARBA" id="ARBA00049097"/>
    </source>
</evidence>
<dbReference type="PROSITE" id="PS51296">
    <property type="entry name" value="RIESKE"/>
    <property type="match status" value="1"/>
</dbReference>
<evidence type="ECO:0000256" key="8">
    <source>
        <dbReference type="ARBA" id="ARBA00022723"/>
    </source>
</evidence>
<dbReference type="UniPathway" id="UPA00529">
    <property type="reaction ID" value="UER00430"/>
</dbReference>
<name>W9YBV7_9EURO</name>
<dbReference type="GO" id="GO:0005506">
    <property type="term" value="F:iron ion binding"/>
    <property type="evidence" value="ECO:0007669"/>
    <property type="project" value="InterPro"/>
</dbReference>
<dbReference type="eggNOG" id="ENOG502QQJW">
    <property type="taxonomic scope" value="Eukaryota"/>
</dbReference>
<keyword evidence="15" id="KW-1185">Reference proteome</keyword>
<organism evidence="14 15">
    <name type="scientific">Capronia epimyces CBS 606.96</name>
    <dbReference type="NCBI Taxonomy" id="1182542"/>
    <lineage>
        <taxon>Eukaryota</taxon>
        <taxon>Fungi</taxon>
        <taxon>Dikarya</taxon>
        <taxon>Ascomycota</taxon>
        <taxon>Pezizomycotina</taxon>
        <taxon>Eurotiomycetes</taxon>
        <taxon>Chaetothyriomycetidae</taxon>
        <taxon>Chaetothyriales</taxon>
        <taxon>Herpotrichiellaceae</taxon>
        <taxon>Capronia</taxon>
    </lineage>
</organism>
<gene>
    <name evidence="14" type="ORF">A1O3_03055</name>
</gene>
<dbReference type="CDD" id="cd00680">
    <property type="entry name" value="RHO_alpha_C"/>
    <property type="match status" value="1"/>
</dbReference>
<evidence type="ECO:0000256" key="3">
    <source>
        <dbReference type="ARBA" id="ARBA00004866"/>
    </source>
</evidence>
<dbReference type="HOGENOM" id="CLU_026244_1_2_1"/>
<evidence type="ECO:0000256" key="7">
    <source>
        <dbReference type="ARBA" id="ARBA00022714"/>
    </source>
</evidence>
<comment type="catalytic activity">
    <reaction evidence="12">
        <text>choline + 2 reduced [2Fe-2S]-[ferredoxin] + O2 + 2 H(+) = betaine aldehyde hydrate + 2 oxidized [2Fe-2S]-[ferredoxin] + H2O</text>
        <dbReference type="Rhea" id="RHEA:17769"/>
        <dbReference type="Rhea" id="RHEA-COMP:10000"/>
        <dbReference type="Rhea" id="RHEA-COMP:10001"/>
        <dbReference type="ChEBI" id="CHEBI:15354"/>
        <dbReference type="ChEBI" id="CHEBI:15377"/>
        <dbReference type="ChEBI" id="CHEBI:15378"/>
        <dbReference type="ChEBI" id="CHEBI:15379"/>
        <dbReference type="ChEBI" id="CHEBI:15870"/>
        <dbReference type="ChEBI" id="CHEBI:33737"/>
        <dbReference type="ChEBI" id="CHEBI:33738"/>
        <dbReference type="EC" id="1.14.15.7"/>
    </reaction>
</comment>
<dbReference type="InterPro" id="IPR017941">
    <property type="entry name" value="Rieske_2Fe-2S"/>
</dbReference>
<keyword evidence="11" id="KW-0411">Iron-sulfur</keyword>